<sequence length="130" mass="14462">MESNRQKKIAGVIQKDLVDILQGAARDGGLLGTLISVTKVKVTVDLSDAKVFLSIFPNDQAKGLLEGITDNASQIKHQLAMKTKDQLRRVPNLQFYLDDSLEYIDEIDRSLKGTENPIDNPDLLDPRKKS</sequence>
<comment type="subcellular location">
    <subcellularLocation>
        <location evidence="2">Cytoplasm</location>
    </subcellularLocation>
</comment>
<dbReference type="RefSeq" id="WP_386410872.1">
    <property type="nucleotide sequence ID" value="NZ_JBHTJH010000017.1"/>
</dbReference>
<comment type="subunit">
    <text evidence="2">Monomer. Binds 30S ribosomal subunits, but not 50S ribosomal subunits or 70S ribosomes.</text>
</comment>
<dbReference type="HAMAP" id="MF_00003">
    <property type="entry name" value="RbfA"/>
    <property type="match status" value="1"/>
</dbReference>
<evidence type="ECO:0000313" key="3">
    <source>
        <dbReference type="EMBL" id="MFD0863207.1"/>
    </source>
</evidence>
<keyword evidence="2" id="KW-0963">Cytoplasm</keyword>
<evidence type="ECO:0000256" key="2">
    <source>
        <dbReference type="HAMAP-Rule" id="MF_00003"/>
    </source>
</evidence>
<dbReference type="Pfam" id="PF02033">
    <property type="entry name" value="RBFA"/>
    <property type="match status" value="1"/>
</dbReference>
<dbReference type="InterPro" id="IPR015946">
    <property type="entry name" value="KH_dom-like_a/b"/>
</dbReference>
<comment type="function">
    <text evidence="2">One of several proteins that assist in the late maturation steps of the functional core of the 30S ribosomal subunit. Associates with free 30S ribosomal subunits (but not with 30S subunits that are part of 70S ribosomes or polysomes). Required for efficient processing of 16S rRNA. May interact with the 5'-terminal helix region of 16S rRNA.</text>
</comment>
<organism evidence="3 4">
    <name type="scientific">Sungkyunkwania multivorans</name>
    <dbReference type="NCBI Taxonomy" id="1173618"/>
    <lineage>
        <taxon>Bacteria</taxon>
        <taxon>Pseudomonadati</taxon>
        <taxon>Bacteroidota</taxon>
        <taxon>Flavobacteriia</taxon>
        <taxon>Flavobacteriales</taxon>
        <taxon>Flavobacteriaceae</taxon>
        <taxon>Sungkyunkwania</taxon>
    </lineage>
</organism>
<comment type="caution">
    <text evidence="3">The sequence shown here is derived from an EMBL/GenBank/DDBJ whole genome shotgun (WGS) entry which is preliminary data.</text>
</comment>
<dbReference type="PANTHER" id="PTHR33515:SF1">
    <property type="entry name" value="RIBOSOME-BINDING FACTOR A, CHLOROPLASTIC-RELATED"/>
    <property type="match status" value="1"/>
</dbReference>
<reference evidence="4" key="1">
    <citation type="journal article" date="2019" name="Int. J. Syst. Evol. Microbiol.">
        <title>The Global Catalogue of Microorganisms (GCM) 10K type strain sequencing project: providing services to taxonomists for standard genome sequencing and annotation.</title>
        <authorList>
            <consortium name="The Broad Institute Genomics Platform"/>
            <consortium name="The Broad Institute Genome Sequencing Center for Infectious Disease"/>
            <person name="Wu L."/>
            <person name="Ma J."/>
        </authorList>
    </citation>
    <scope>NUCLEOTIDE SEQUENCE [LARGE SCALE GENOMIC DNA]</scope>
    <source>
        <strain evidence="4">CCUG 62952</strain>
    </source>
</reference>
<keyword evidence="1 2" id="KW-0690">Ribosome biogenesis</keyword>
<name>A0ABW3D260_9FLAO</name>
<dbReference type="NCBIfam" id="TIGR00082">
    <property type="entry name" value="rbfA"/>
    <property type="match status" value="1"/>
</dbReference>
<accession>A0ABW3D260</accession>
<dbReference type="SUPFAM" id="SSF89919">
    <property type="entry name" value="Ribosome-binding factor A, RbfA"/>
    <property type="match status" value="1"/>
</dbReference>
<dbReference type="InterPro" id="IPR000238">
    <property type="entry name" value="RbfA"/>
</dbReference>
<evidence type="ECO:0000256" key="1">
    <source>
        <dbReference type="ARBA" id="ARBA00022517"/>
    </source>
</evidence>
<gene>
    <name evidence="2 3" type="primary">rbfA</name>
    <name evidence="3" type="ORF">ACFQ1M_13415</name>
</gene>
<proteinExistence type="inferred from homology"/>
<dbReference type="EMBL" id="JBHTJH010000017">
    <property type="protein sequence ID" value="MFD0863207.1"/>
    <property type="molecule type" value="Genomic_DNA"/>
</dbReference>
<keyword evidence="4" id="KW-1185">Reference proteome</keyword>
<evidence type="ECO:0000313" key="4">
    <source>
        <dbReference type="Proteomes" id="UP001596978"/>
    </source>
</evidence>
<comment type="similarity">
    <text evidence="2">Belongs to the RbfA family.</text>
</comment>
<dbReference type="Proteomes" id="UP001596978">
    <property type="component" value="Unassembled WGS sequence"/>
</dbReference>
<protein>
    <recommendedName>
        <fullName evidence="2">Ribosome-binding factor A</fullName>
    </recommendedName>
</protein>
<dbReference type="InterPro" id="IPR023799">
    <property type="entry name" value="RbfA_dom_sf"/>
</dbReference>
<dbReference type="Gene3D" id="3.30.300.20">
    <property type="match status" value="1"/>
</dbReference>
<dbReference type="PANTHER" id="PTHR33515">
    <property type="entry name" value="RIBOSOME-BINDING FACTOR A, CHLOROPLASTIC-RELATED"/>
    <property type="match status" value="1"/>
</dbReference>